<dbReference type="EMBL" id="JBBPBM010000006">
    <property type="protein sequence ID" value="KAK8579058.1"/>
    <property type="molecule type" value="Genomic_DNA"/>
</dbReference>
<organism evidence="1 2">
    <name type="scientific">Hibiscus sabdariffa</name>
    <name type="common">roselle</name>
    <dbReference type="NCBI Taxonomy" id="183260"/>
    <lineage>
        <taxon>Eukaryota</taxon>
        <taxon>Viridiplantae</taxon>
        <taxon>Streptophyta</taxon>
        <taxon>Embryophyta</taxon>
        <taxon>Tracheophyta</taxon>
        <taxon>Spermatophyta</taxon>
        <taxon>Magnoliopsida</taxon>
        <taxon>eudicotyledons</taxon>
        <taxon>Gunneridae</taxon>
        <taxon>Pentapetalae</taxon>
        <taxon>rosids</taxon>
        <taxon>malvids</taxon>
        <taxon>Malvales</taxon>
        <taxon>Malvaceae</taxon>
        <taxon>Malvoideae</taxon>
        <taxon>Hibiscus</taxon>
    </lineage>
</organism>
<name>A0ABR2FDP9_9ROSI</name>
<gene>
    <name evidence="1" type="ORF">V6N12_069392</name>
</gene>
<proteinExistence type="predicted"/>
<sequence length="191" mass="21162">MLLKLWNDAPQRVAQGSSHFIPDKRSVAICSEPIFVVPASVEFQSHEPSSTAPVNDELQHNPLVSVVAEPGFGPSASESSLPGVETESQLVTQSPIVVSEPSLSVAETESPYQPTIQNPIIDSQHVTQGPILASRSVQESLVYKRKSKLLRDQIQPIESFVALPVHHHGYPFFWRREFIYEKGVCSSRCFE</sequence>
<dbReference type="Proteomes" id="UP001472677">
    <property type="component" value="Unassembled WGS sequence"/>
</dbReference>
<accession>A0ABR2FDP9</accession>
<reference evidence="1 2" key="1">
    <citation type="journal article" date="2024" name="G3 (Bethesda)">
        <title>Genome assembly of Hibiscus sabdariffa L. provides insights into metabolisms of medicinal natural products.</title>
        <authorList>
            <person name="Kim T."/>
        </authorList>
    </citation>
    <scope>NUCLEOTIDE SEQUENCE [LARGE SCALE GENOMIC DNA]</scope>
    <source>
        <strain evidence="1">TK-2024</strain>
        <tissue evidence="1">Old leaves</tissue>
    </source>
</reference>
<evidence type="ECO:0000313" key="1">
    <source>
        <dbReference type="EMBL" id="KAK8579058.1"/>
    </source>
</evidence>
<evidence type="ECO:0000313" key="2">
    <source>
        <dbReference type="Proteomes" id="UP001472677"/>
    </source>
</evidence>
<comment type="caution">
    <text evidence="1">The sequence shown here is derived from an EMBL/GenBank/DDBJ whole genome shotgun (WGS) entry which is preliminary data.</text>
</comment>
<keyword evidence="2" id="KW-1185">Reference proteome</keyword>
<protein>
    <submittedName>
        <fullName evidence="1">Uncharacterized protein</fullName>
    </submittedName>
</protein>